<sequence length="297" mass="32908">MARNLYKFVADIDDNLVAPENFYKGLYNLYNRLLETSGIPPQNQLPSYLGNGQEALGPHPQLLAAHCIRGICGLGSDQFRETAFDYEASTSARKETESNASYSLLVAALRGLAFVTDSEACDSEMGSSPLVAQKMAQDMLIGAFFSTRGLKDLTLGGLSSPQSVLNQQELEEEEEDRVDISKFSIGAMVEWSFGTGRRTAEEADSYRGWKRALENWLLLLDNDNFEKLLPRLSEEQSYSARILMEWWNGVIDFEPATQESRDIVYRSAASGAAPRDSGAVTQQSISRIQAHIKASIL</sequence>
<protein>
    <submittedName>
        <fullName evidence="1">Str. FM013</fullName>
    </submittedName>
</protein>
<keyword evidence="2" id="KW-1185">Reference proteome</keyword>
<accession>A0A0G4PWP3</accession>
<dbReference type="STRING" id="1429867.A0A0G4PWP3"/>
<evidence type="ECO:0000313" key="2">
    <source>
        <dbReference type="Proteomes" id="UP000053732"/>
    </source>
</evidence>
<gene>
    <name evidence="1" type="ORF">PCAMFM013_S059g000009</name>
</gene>
<name>A0A0G4PWP3_PENC3</name>
<organism evidence="1 2">
    <name type="scientific">Penicillium camemberti (strain FM 013)</name>
    <dbReference type="NCBI Taxonomy" id="1429867"/>
    <lineage>
        <taxon>Eukaryota</taxon>
        <taxon>Fungi</taxon>
        <taxon>Dikarya</taxon>
        <taxon>Ascomycota</taxon>
        <taxon>Pezizomycotina</taxon>
        <taxon>Eurotiomycetes</taxon>
        <taxon>Eurotiomycetidae</taxon>
        <taxon>Eurotiales</taxon>
        <taxon>Aspergillaceae</taxon>
        <taxon>Penicillium</taxon>
    </lineage>
</organism>
<evidence type="ECO:0000313" key="1">
    <source>
        <dbReference type="EMBL" id="CRL30768.1"/>
    </source>
</evidence>
<proteinExistence type="predicted"/>
<dbReference type="AlphaFoldDB" id="A0A0G4PWP3"/>
<dbReference type="EMBL" id="HG793192">
    <property type="protein sequence ID" value="CRL30768.1"/>
    <property type="molecule type" value="Genomic_DNA"/>
</dbReference>
<dbReference type="Proteomes" id="UP000053732">
    <property type="component" value="Unassembled WGS sequence"/>
</dbReference>
<reference evidence="1 2" key="1">
    <citation type="journal article" date="2014" name="Nat. Commun.">
        <title>Multiple recent horizontal transfers of a large genomic region in cheese making fungi.</title>
        <authorList>
            <person name="Cheeseman K."/>
            <person name="Ropars J."/>
            <person name="Renault P."/>
            <person name="Dupont J."/>
            <person name="Gouzy J."/>
            <person name="Branca A."/>
            <person name="Abraham A.L."/>
            <person name="Ceppi M."/>
            <person name="Conseiller E."/>
            <person name="Debuchy R."/>
            <person name="Malagnac F."/>
            <person name="Goarin A."/>
            <person name="Silar P."/>
            <person name="Lacoste S."/>
            <person name="Sallet E."/>
            <person name="Bensimon A."/>
            <person name="Giraud T."/>
            <person name="Brygoo Y."/>
        </authorList>
    </citation>
    <scope>NUCLEOTIDE SEQUENCE [LARGE SCALE GENOMIC DNA]</scope>
    <source>
        <strain evidence="2">FM 013</strain>
    </source>
</reference>